<feature type="transmembrane region" description="Helical" evidence="1">
    <location>
        <begin position="101"/>
        <end position="119"/>
    </location>
</feature>
<evidence type="ECO:0000313" key="3">
    <source>
        <dbReference type="Proteomes" id="UP001216253"/>
    </source>
</evidence>
<feature type="transmembrane region" description="Helical" evidence="1">
    <location>
        <begin position="67"/>
        <end position="89"/>
    </location>
</feature>
<evidence type="ECO:0000256" key="1">
    <source>
        <dbReference type="SAM" id="Phobius"/>
    </source>
</evidence>
<feature type="transmembrane region" description="Helical" evidence="1">
    <location>
        <begin position="351"/>
        <end position="373"/>
    </location>
</feature>
<protein>
    <recommendedName>
        <fullName evidence="4">O-antigen ligase domain-containing protein</fullName>
    </recommendedName>
</protein>
<dbReference type="RefSeq" id="WP_275229111.1">
    <property type="nucleotide sequence ID" value="NZ_JARESE010000049.1"/>
</dbReference>
<keyword evidence="1" id="KW-1133">Transmembrane helix</keyword>
<organism evidence="2 3">
    <name type="scientific">Novosphingobium album</name>
    <name type="common">ex Liu et al. 2023</name>
    <dbReference type="NCBI Taxonomy" id="3031130"/>
    <lineage>
        <taxon>Bacteria</taxon>
        <taxon>Pseudomonadati</taxon>
        <taxon>Pseudomonadota</taxon>
        <taxon>Alphaproteobacteria</taxon>
        <taxon>Sphingomonadales</taxon>
        <taxon>Sphingomonadaceae</taxon>
        <taxon>Novosphingobium</taxon>
    </lineage>
</organism>
<dbReference type="Proteomes" id="UP001216253">
    <property type="component" value="Unassembled WGS sequence"/>
</dbReference>
<keyword evidence="1" id="KW-0812">Transmembrane</keyword>
<gene>
    <name evidence="2" type="ORF">PYV00_14980</name>
</gene>
<feature type="transmembrane region" description="Helical" evidence="1">
    <location>
        <begin position="385"/>
        <end position="403"/>
    </location>
</feature>
<reference evidence="2 3" key="1">
    <citation type="submission" date="2023-03" db="EMBL/GenBank/DDBJ databases">
        <title>NovoSphingobium album sp. nov. isolated from polycyclic aromatic hydrocarbons- and heavy-metal polluted soil.</title>
        <authorList>
            <person name="Liu Z."/>
            <person name="Wang K."/>
        </authorList>
    </citation>
    <scope>NUCLEOTIDE SEQUENCE [LARGE SCALE GENOMIC DNA]</scope>
    <source>
        <strain evidence="2 3">H3SJ31-1</strain>
    </source>
</reference>
<dbReference type="EMBL" id="JARESE010000049">
    <property type="protein sequence ID" value="MDE8653009.1"/>
    <property type="molecule type" value="Genomic_DNA"/>
</dbReference>
<name>A0ABT5WT20_9SPHN</name>
<feature type="transmembrane region" description="Helical" evidence="1">
    <location>
        <begin position="22"/>
        <end position="55"/>
    </location>
</feature>
<feature type="transmembrane region" description="Helical" evidence="1">
    <location>
        <begin position="239"/>
        <end position="259"/>
    </location>
</feature>
<keyword evidence="1" id="KW-0472">Membrane</keyword>
<feature type="transmembrane region" description="Helical" evidence="1">
    <location>
        <begin position="126"/>
        <end position="145"/>
    </location>
</feature>
<keyword evidence="3" id="KW-1185">Reference proteome</keyword>
<comment type="caution">
    <text evidence="2">The sequence shown here is derived from an EMBL/GenBank/DDBJ whole genome shotgun (WGS) entry which is preliminary data.</text>
</comment>
<feature type="transmembrane region" description="Helical" evidence="1">
    <location>
        <begin position="409"/>
        <end position="426"/>
    </location>
</feature>
<accession>A0ABT5WT20</accession>
<proteinExistence type="predicted"/>
<evidence type="ECO:0000313" key="2">
    <source>
        <dbReference type="EMBL" id="MDE8653009.1"/>
    </source>
</evidence>
<evidence type="ECO:0008006" key="4">
    <source>
        <dbReference type="Google" id="ProtNLM"/>
    </source>
</evidence>
<sequence length="445" mass="48216">MNAPPTHFGSSAARHGLRNRRLALLMLLFGAGWAFSVSFFGAIYGSELLAIALLPTLKPLRLIRTNANLRCVLTAYGLILLGLVVSDIANATAFDLALKAWAIPIFAAVLLIFVTAALGKDPISNLKYYLFASFLANLLLGNAAYRVTGVGGSGINWADISANENLMKVAVVPFLMPLLALTIFHLRERRRLVAQLIALGAAAFLFAHDARSAGLIAFAMAMAVKAFRRPSQVHAKQLFRLLGVGLVAGYLAYAGYVYYSFNYNPDGHNASQLSLVEHPYNPVMLLGIGRPEWLVAPEVLAGRPIVGYGSWAEDKDQSFALIRAIATDTVDIYYTTFGERNYWIPTHSVVLASWIWGGLIGLFGALLLVVAFLRIAAKALNARPEAIVFIVYFSTGLLWDLFFSPIQSLRLTAPIALGFLIAVAALPSRRAPRLGSGPIDVRAAI</sequence>
<feature type="transmembrane region" description="Helical" evidence="1">
    <location>
        <begin position="165"/>
        <end position="184"/>
    </location>
</feature>